<sequence length="364" mass="42278">MTLSPLRDCCLSREAREAREALRISRGIDFQIRQERKELKFQVKVLLLGINASGKSTLIRQMRILHGGGYSDEDKRGFTRPIHQNIFTAMQVLIRAMDTLQIHYKCEHNQANASLVRGVDAEKVTTLTKLHVDAIRSLWSDPGIQECYDLRRKYQLLDSAKYYLNDIDRICDAAYLPTEQDVLRVRLPTTASITDYPFKVGDLFYRMLDVGSSYSWRKWDKFQCFDECQSIMFVVPLSEYDQQENGMKQSVDLFRTIVTSRSLHYTLLVLLLNKTDLLEEKLMNSHLVDYFPEYDGPRRNVVAAKDFFVTMFSALSPHIIVYSHFICATDTNNTKFFFRELNDQILRRNMECVLCNSICSAGIH</sequence>
<dbReference type="GO" id="GO:0005096">
    <property type="term" value="F:GTPase activator activity"/>
    <property type="evidence" value="ECO:0007669"/>
    <property type="project" value="TreeGrafter"/>
</dbReference>
<dbReference type="PRINTS" id="PR00318">
    <property type="entry name" value="GPROTEINA"/>
</dbReference>
<organism evidence="10 11">
    <name type="scientific">Cottoperca gobio</name>
    <name type="common">Frogmouth</name>
    <name type="synonym">Aphritis gobio</name>
    <dbReference type="NCBI Taxonomy" id="56716"/>
    <lineage>
        <taxon>Eukaryota</taxon>
        <taxon>Metazoa</taxon>
        <taxon>Chordata</taxon>
        <taxon>Craniata</taxon>
        <taxon>Vertebrata</taxon>
        <taxon>Euteleostomi</taxon>
        <taxon>Actinopterygii</taxon>
        <taxon>Neopterygii</taxon>
        <taxon>Teleostei</taxon>
        <taxon>Neoteleostei</taxon>
        <taxon>Acanthomorphata</taxon>
        <taxon>Eupercaria</taxon>
        <taxon>Perciformes</taxon>
        <taxon>Notothenioidei</taxon>
        <taxon>Bovichtidae</taxon>
        <taxon>Cottoperca</taxon>
    </lineage>
</organism>
<dbReference type="PANTHER" id="PTHR10218:SF364">
    <property type="entry name" value="GUANINE NUCLEOTIDE-BINDING PROTEIN (G PROTEIN), Q POLYPEPTIDE"/>
    <property type="match status" value="1"/>
</dbReference>
<dbReference type="GO" id="GO:0003924">
    <property type="term" value="F:GTPase activity"/>
    <property type="evidence" value="ECO:0007669"/>
    <property type="project" value="UniProtKB-UniRule"/>
</dbReference>
<dbReference type="GO" id="GO:0007188">
    <property type="term" value="P:adenylate cyclase-modulating G protein-coupled receptor signaling pathway"/>
    <property type="evidence" value="ECO:0007669"/>
    <property type="project" value="TreeGrafter"/>
</dbReference>
<comment type="subunit">
    <text evidence="9">G proteins are composed of 3 units; alpha, beta and gamma. The alpha chain contains the guanine nucleotide binding site.</text>
</comment>
<evidence type="ECO:0000256" key="7">
    <source>
        <dbReference type="PIRSR" id="PIRSR601019-1"/>
    </source>
</evidence>
<dbReference type="GeneID" id="115023550"/>
<dbReference type="InterPro" id="IPR000654">
    <property type="entry name" value="Gprotein_alpha_Q"/>
</dbReference>
<feature type="binding site" evidence="7">
    <location>
        <begin position="273"/>
        <end position="276"/>
    </location>
    <ligand>
        <name>GTP</name>
        <dbReference type="ChEBI" id="CHEBI:37565"/>
    </ligand>
</feature>
<dbReference type="RefSeq" id="XP_029310473.1">
    <property type="nucleotide sequence ID" value="XM_029454613.1"/>
</dbReference>
<gene>
    <name evidence="11" type="primary">LOC115023550</name>
</gene>
<feature type="binding site" evidence="7">
    <location>
        <begin position="183"/>
        <end position="189"/>
    </location>
    <ligand>
        <name>GTP</name>
        <dbReference type="ChEBI" id="CHEBI:37565"/>
    </ligand>
</feature>
<protein>
    <recommendedName>
        <fullName evidence="9">Guanine nucleotide-binding protein subunit alpha</fullName>
    </recommendedName>
</protein>
<evidence type="ECO:0000256" key="2">
    <source>
        <dbReference type="ARBA" id="ARBA00022723"/>
    </source>
</evidence>
<feature type="binding site" evidence="7">
    <location>
        <position position="328"/>
    </location>
    <ligand>
        <name>GTP</name>
        <dbReference type="ChEBI" id="CHEBI:37565"/>
    </ligand>
</feature>
<dbReference type="SUPFAM" id="SSF52540">
    <property type="entry name" value="P-loop containing nucleoside triphosphate hydrolases"/>
    <property type="match status" value="1"/>
</dbReference>
<comment type="function">
    <text evidence="9">Guanine nucleotide-binding proteins (G proteins) are involved as modulators or transducers in various transmembrane signaling systems.</text>
</comment>
<dbReference type="GO" id="GO:0005737">
    <property type="term" value="C:cytoplasm"/>
    <property type="evidence" value="ECO:0007669"/>
    <property type="project" value="TreeGrafter"/>
</dbReference>
<dbReference type="InterPro" id="IPR001019">
    <property type="entry name" value="Gprotein_alpha_su"/>
</dbReference>
<keyword evidence="6 9" id="KW-0807">Transducer</keyword>
<dbReference type="OrthoDB" id="5817230at2759"/>
<feature type="binding site" evidence="8">
    <location>
        <position position="189"/>
    </location>
    <ligand>
        <name>Mg(2+)</name>
        <dbReference type="ChEBI" id="CHEBI:18420"/>
    </ligand>
</feature>
<dbReference type="InterPro" id="IPR027417">
    <property type="entry name" value="P-loop_NTPase"/>
</dbReference>
<evidence type="ECO:0000256" key="8">
    <source>
        <dbReference type="PIRSR" id="PIRSR601019-2"/>
    </source>
</evidence>
<dbReference type="FunFam" id="3.40.50.300:FF:000692">
    <property type="entry name" value="Guanine nucleotide-binding protein subunit alpha"/>
    <property type="match status" value="1"/>
</dbReference>
<dbReference type="Pfam" id="PF00503">
    <property type="entry name" value="G-alpha"/>
    <property type="match status" value="1"/>
</dbReference>
<dbReference type="CDD" id="cd00066">
    <property type="entry name" value="G-alpha"/>
    <property type="match status" value="1"/>
</dbReference>
<evidence type="ECO:0000256" key="1">
    <source>
        <dbReference type="ARBA" id="ARBA00007976"/>
    </source>
</evidence>
<evidence type="ECO:0000256" key="4">
    <source>
        <dbReference type="ARBA" id="ARBA00022842"/>
    </source>
</evidence>
<dbReference type="InParanoid" id="A0A6J2RHW2"/>
<keyword evidence="2 8" id="KW-0479">Metal-binding</keyword>
<keyword evidence="3 7" id="KW-0547">Nucleotide-binding</keyword>
<dbReference type="PROSITE" id="PS51882">
    <property type="entry name" value="G_ALPHA"/>
    <property type="match status" value="1"/>
</dbReference>
<name>A0A6J2RHW2_COTGO</name>
<dbReference type="PANTHER" id="PTHR10218">
    <property type="entry name" value="GTP-BINDING PROTEIN ALPHA SUBUNIT"/>
    <property type="match status" value="1"/>
</dbReference>
<evidence type="ECO:0000313" key="10">
    <source>
        <dbReference type="Proteomes" id="UP000504630"/>
    </source>
</evidence>
<comment type="similarity">
    <text evidence="1 9">Belongs to the G-alpha family. G(q) subfamily.</text>
</comment>
<keyword evidence="10" id="KW-1185">Reference proteome</keyword>
<dbReference type="GO" id="GO:0005834">
    <property type="term" value="C:heterotrimeric G-protein complex"/>
    <property type="evidence" value="ECO:0007669"/>
    <property type="project" value="UniProtKB-UniRule"/>
</dbReference>
<dbReference type="GO" id="GO:0001664">
    <property type="term" value="F:G protein-coupled receptor binding"/>
    <property type="evidence" value="ECO:0007669"/>
    <property type="project" value="UniProtKB-UniRule"/>
</dbReference>
<dbReference type="Gene3D" id="1.10.400.10">
    <property type="entry name" value="GI Alpha 1, domain 2-like"/>
    <property type="match status" value="1"/>
</dbReference>
<keyword evidence="4 8" id="KW-0460">Magnesium</keyword>
<dbReference type="GO" id="GO:0031683">
    <property type="term" value="F:G-protein beta/gamma-subunit complex binding"/>
    <property type="evidence" value="ECO:0007669"/>
    <property type="project" value="UniProtKB-UniRule"/>
</dbReference>
<evidence type="ECO:0000313" key="11">
    <source>
        <dbReference type="RefSeq" id="XP_029310473.1"/>
    </source>
</evidence>
<keyword evidence="5 7" id="KW-0342">GTP-binding</keyword>
<dbReference type="Gene3D" id="3.40.50.300">
    <property type="entry name" value="P-loop containing nucleotide triphosphate hydrolases"/>
    <property type="match status" value="1"/>
</dbReference>
<dbReference type="GO" id="GO:0005525">
    <property type="term" value="F:GTP binding"/>
    <property type="evidence" value="ECO:0007669"/>
    <property type="project" value="UniProtKB-UniRule"/>
</dbReference>
<dbReference type="AlphaFoldDB" id="A0A6J2RHW2"/>
<dbReference type="GO" id="GO:0046872">
    <property type="term" value="F:metal ion binding"/>
    <property type="evidence" value="ECO:0007669"/>
    <property type="project" value="UniProtKB-UniRule"/>
</dbReference>
<reference evidence="11" key="1">
    <citation type="submission" date="2025-08" db="UniProtKB">
        <authorList>
            <consortium name="RefSeq"/>
        </authorList>
    </citation>
    <scope>IDENTIFICATION</scope>
</reference>
<feature type="binding site" evidence="8">
    <location>
        <position position="56"/>
    </location>
    <ligand>
        <name>Mg(2+)</name>
        <dbReference type="ChEBI" id="CHEBI:18420"/>
    </ligand>
</feature>
<evidence type="ECO:0000256" key="5">
    <source>
        <dbReference type="ARBA" id="ARBA00023134"/>
    </source>
</evidence>
<dbReference type="KEGG" id="cgob:115023550"/>
<dbReference type="SMART" id="SM00275">
    <property type="entry name" value="G_alpha"/>
    <property type="match status" value="1"/>
</dbReference>
<dbReference type="Proteomes" id="UP000504630">
    <property type="component" value="Chromosome 18"/>
</dbReference>
<evidence type="ECO:0000256" key="6">
    <source>
        <dbReference type="ARBA" id="ARBA00023224"/>
    </source>
</evidence>
<dbReference type="SUPFAM" id="SSF47895">
    <property type="entry name" value="Transducin (alpha subunit), insertion domain"/>
    <property type="match status" value="1"/>
</dbReference>
<accession>A0A6J2RHW2</accession>
<feature type="binding site" evidence="7">
    <location>
        <begin position="158"/>
        <end position="159"/>
    </location>
    <ligand>
        <name>GTP</name>
        <dbReference type="ChEBI" id="CHEBI:37565"/>
    </ligand>
</feature>
<evidence type="ECO:0000256" key="9">
    <source>
        <dbReference type="RuleBase" id="RU369122"/>
    </source>
</evidence>
<dbReference type="InterPro" id="IPR011025">
    <property type="entry name" value="GproteinA_insert"/>
</dbReference>
<proteinExistence type="inferred from homology"/>
<dbReference type="FunFam" id="1.10.400.10:FF:000002">
    <property type="entry name" value="guanine nucleotide-binding protein G(Q) subunit alpha"/>
    <property type="match status" value="1"/>
</dbReference>
<dbReference type="PRINTS" id="PR00442">
    <property type="entry name" value="GPROTEINAQ"/>
</dbReference>
<evidence type="ECO:0000256" key="3">
    <source>
        <dbReference type="ARBA" id="ARBA00022741"/>
    </source>
</evidence>